<evidence type="ECO:0000256" key="7">
    <source>
        <dbReference type="ARBA" id="ARBA00023136"/>
    </source>
</evidence>
<comment type="subcellular location">
    <subcellularLocation>
        <location evidence="1">Cell membrane</location>
        <topology evidence="1">Multi-pass membrane protein</topology>
    </subcellularLocation>
</comment>
<evidence type="ECO:0000256" key="2">
    <source>
        <dbReference type="ARBA" id="ARBA00022448"/>
    </source>
</evidence>
<evidence type="ECO:0000313" key="10">
    <source>
        <dbReference type="EMBL" id="CAB4539411.1"/>
    </source>
</evidence>
<evidence type="ECO:0000256" key="6">
    <source>
        <dbReference type="ARBA" id="ARBA00022989"/>
    </source>
</evidence>
<dbReference type="EMBL" id="CAEZSR010000003">
    <property type="protein sequence ID" value="CAB4539411.1"/>
    <property type="molecule type" value="Genomic_DNA"/>
</dbReference>
<keyword evidence="4 9" id="KW-0812">Transmembrane</keyword>
<evidence type="ECO:0000256" key="9">
    <source>
        <dbReference type="SAM" id="Phobius"/>
    </source>
</evidence>
<organism evidence="10">
    <name type="scientific">freshwater metagenome</name>
    <dbReference type="NCBI Taxonomy" id="449393"/>
    <lineage>
        <taxon>unclassified sequences</taxon>
        <taxon>metagenomes</taxon>
        <taxon>ecological metagenomes</taxon>
    </lineage>
</organism>
<keyword evidence="7 9" id="KW-0472">Membrane</keyword>
<evidence type="ECO:0000256" key="1">
    <source>
        <dbReference type="ARBA" id="ARBA00004651"/>
    </source>
</evidence>
<reference evidence="10" key="1">
    <citation type="submission" date="2020-05" db="EMBL/GenBank/DDBJ databases">
        <authorList>
            <person name="Chiriac C."/>
            <person name="Salcher M."/>
            <person name="Ghai R."/>
            <person name="Kavagutti S V."/>
        </authorList>
    </citation>
    <scope>NUCLEOTIDE SEQUENCE</scope>
</reference>
<dbReference type="PANTHER" id="PTHR11795:SF451">
    <property type="entry name" value="ABC TRANSPORTER PERMEASE PROTEIN"/>
    <property type="match status" value="1"/>
</dbReference>
<name>A0A6J6BK24_9ZZZZ</name>
<feature type="transmembrane region" description="Helical" evidence="9">
    <location>
        <begin position="149"/>
        <end position="167"/>
    </location>
</feature>
<sequence length="301" mass="31470">MFANSFELFIQRTVDGLAAGSIYALLALALVVVFRGSGQLNFAQGEMGMFCAFVASTLTLSGLPLWLSILLSMVVGFVMGVGIERVVIRPLEHKNPGGVLVAAIGLFLLINQLAVAVWGVDPRGLASLFPDGEDDFFRLFGAAVRWERVGIFLVMLVLLALLWALFTKTKIGLAMRAVANNQDSSRLVGIRVGWILAIGWGVSGAIGALGAALLAPQAGLSQALMLGPFVFASAAAILGGLDSPLGAVVGGLAIGLIQAYIVGYVNFLGGGMVLSVVFAIILVVLLVRPSGLFGSQRVERV</sequence>
<dbReference type="AlphaFoldDB" id="A0A6J6BK24"/>
<feature type="transmembrane region" description="Helical" evidence="9">
    <location>
        <begin position="188"/>
        <end position="214"/>
    </location>
</feature>
<gene>
    <name evidence="10" type="ORF">UFOPK1493_00181</name>
</gene>
<keyword evidence="5" id="KW-0029">Amino-acid transport</keyword>
<dbReference type="CDD" id="cd06582">
    <property type="entry name" value="TM_PBP1_LivH_like"/>
    <property type="match status" value="1"/>
</dbReference>
<dbReference type="GO" id="GO:0022857">
    <property type="term" value="F:transmembrane transporter activity"/>
    <property type="evidence" value="ECO:0007669"/>
    <property type="project" value="InterPro"/>
</dbReference>
<proteinExistence type="inferred from homology"/>
<dbReference type="Pfam" id="PF02653">
    <property type="entry name" value="BPD_transp_2"/>
    <property type="match status" value="1"/>
</dbReference>
<dbReference type="PANTHER" id="PTHR11795">
    <property type="entry name" value="BRANCHED-CHAIN AMINO ACID TRANSPORT SYSTEM PERMEASE PROTEIN LIVH"/>
    <property type="match status" value="1"/>
</dbReference>
<feature type="transmembrane region" description="Helical" evidence="9">
    <location>
        <begin position="267"/>
        <end position="287"/>
    </location>
</feature>
<evidence type="ECO:0000256" key="5">
    <source>
        <dbReference type="ARBA" id="ARBA00022970"/>
    </source>
</evidence>
<keyword evidence="6 9" id="KW-1133">Transmembrane helix</keyword>
<feature type="transmembrane region" description="Helical" evidence="9">
    <location>
        <begin position="245"/>
        <end position="261"/>
    </location>
</feature>
<accession>A0A6J6BK24</accession>
<keyword evidence="2" id="KW-0813">Transport</keyword>
<protein>
    <submittedName>
        <fullName evidence="10">Unannotated protein</fullName>
    </submittedName>
</protein>
<dbReference type="GO" id="GO:0006865">
    <property type="term" value="P:amino acid transport"/>
    <property type="evidence" value="ECO:0007669"/>
    <property type="project" value="UniProtKB-KW"/>
</dbReference>
<feature type="transmembrane region" description="Helical" evidence="9">
    <location>
        <begin position="220"/>
        <end position="238"/>
    </location>
</feature>
<feature type="transmembrane region" description="Helical" evidence="9">
    <location>
        <begin position="16"/>
        <end position="34"/>
    </location>
</feature>
<evidence type="ECO:0000256" key="3">
    <source>
        <dbReference type="ARBA" id="ARBA00022475"/>
    </source>
</evidence>
<dbReference type="GO" id="GO:0005886">
    <property type="term" value="C:plasma membrane"/>
    <property type="evidence" value="ECO:0007669"/>
    <property type="project" value="UniProtKB-SubCell"/>
</dbReference>
<evidence type="ECO:0000256" key="4">
    <source>
        <dbReference type="ARBA" id="ARBA00022692"/>
    </source>
</evidence>
<keyword evidence="3" id="KW-1003">Cell membrane</keyword>
<dbReference type="InterPro" id="IPR052157">
    <property type="entry name" value="BCAA_transport_permease"/>
</dbReference>
<evidence type="ECO:0000256" key="8">
    <source>
        <dbReference type="ARBA" id="ARBA00037998"/>
    </source>
</evidence>
<feature type="transmembrane region" description="Helical" evidence="9">
    <location>
        <begin position="99"/>
        <end position="120"/>
    </location>
</feature>
<dbReference type="InterPro" id="IPR001851">
    <property type="entry name" value="ABC_transp_permease"/>
</dbReference>
<comment type="similarity">
    <text evidence="8">Belongs to the binding-protein-dependent transport system permease family. LivHM subfamily.</text>
</comment>